<sequence length="110" mass="12249">MKELYIEGLANHDDPESCVGVREGAGEALTGARTGRAIEPRNPGDRGADAVYISGRQHHQQRYRELLVGPARSENHGMYGTSMRENREIPHLPGWLITRRAAQGRPRSYA</sequence>
<dbReference type="EMBL" id="JXUW01000006">
    <property type="protein sequence ID" value="KJE77239.1"/>
    <property type="molecule type" value="Genomic_DNA"/>
</dbReference>
<proteinExistence type="predicted"/>
<dbReference type="Proteomes" id="UP000032336">
    <property type="component" value="Unassembled WGS sequence"/>
</dbReference>
<evidence type="ECO:0000313" key="1">
    <source>
        <dbReference type="EMBL" id="KJE77239.1"/>
    </source>
</evidence>
<accession>A0A0D8FWE8</accession>
<keyword evidence="2" id="KW-1185">Reference proteome</keyword>
<organism evidence="1 2">
    <name type="scientific">Ferrimicrobium acidiphilum DSM 19497</name>
    <dbReference type="NCBI Taxonomy" id="1121877"/>
    <lineage>
        <taxon>Bacteria</taxon>
        <taxon>Bacillati</taxon>
        <taxon>Actinomycetota</taxon>
        <taxon>Acidimicrobiia</taxon>
        <taxon>Acidimicrobiales</taxon>
        <taxon>Acidimicrobiaceae</taxon>
        <taxon>Ferrimicrobium</taxon>
    </lineage>
</organism>
<dbReference type="eggNOG" id="COG3344">
    <property type="taxonomic scope" value="Bacteria"/>
</dbReference>
<reference evidence="1 2" key="1">
    <citation type="submission" date="2015-01" db="EMBL/GenBank/DDBJ databases">
        <title>Draft genome of the acidophilic iron oxidizer Ferrimicrobium acidiphilum strain T23.</title>
        <authorList>
            <person name="Poehlein A."/>
            <person name="Eisen S."/>
            <person name="Schloemann M."/>
            <person name="Johnson B.D."/>
            <person name="Daniel R."/>
            <person name="Muehling M."/>
        </authorList>
    </citation>
    <scope>NUCLEOTIDE SEQUENCE [LARGE SCALE GENOMIC DNA]</scope>
    <source>
        <strain evidence="1 2">T23</strain>
    </source>
</reference>
<name>A0A0D8FWE8_9ACTN</name>
<evidence type="ECO:0000313" key="2">
    <source>
        <dbReference type="Proteomes" id="UP000032336"/>
    </source>
</evidence>
<protein>
    <submittedName>
        <fullName evidence="1">Uncharacterized protein</fullName>
    </submittedName>
</protein>
<comment type="caution">
    <text evidence="1">The sequence shown here is derived from an EMBL/GenBank/DDBJ whole genome shotgun (WGS) entry which is preliminary data.</text>
</comment>
<dbReference type="AlphaFoldDB" id="A0A0D8FWE8"/>
<gene>
    <name evidence="1" type="ORF">FEAC_09510</name>
</gene>